<dbReference type="RefSeq" id="WP_086381949.1">
    <property type="nucleotide sequence ID" value="NZ_NBTY01000093.1"/>
</dbReference>
<comment type="caution">
    <text evidence="1">The sequence shown here is derived from an EMBL/GenBank/DDBJ whole genome shotgun (WGS) entry which is preliminary data.</text>
</comment>
<gene>
    <name evidence="1" type="ORF">PAMC26510_17485</name>
</gene>
<accession>A0A242MRJ1</accession>
<proteinExistence type="predicted"/>
<name>A0A242MRJ1_CABSO</name>
<dbReference type="Proteomes" id="UP000194546">
    <property type="component" value="Unassembled WGS sequence"/>
</dbReference>
<dbReference type="AlphaFoldDB" id="A0A242MRJ1"/>
<reference evidence="1 2" key="1">
    <citation type="submission" date="2017-03" db="EMBL/GenBank/DDBJ databases">
        <title>Genome analysis of strain PAMC 26510.</title>
        <authorList>
            <person name="Oh H.-M."/>
            <person name="Yang J.-A."/>
        </authorList>
    </citation>
    <scope>NUCLEOTIDE SEQUENCE [LARGE SCALE GENOMIC DNA]</scope>
    <source>
        <strain evidence="1 2">PAMC 26510</strain>
    </source>
</reference>
<protein>
    <submittedName>
        <fullName evidence="1">Uncharacterized protein</fullName>
    </submittedName>
</protein>
<evidence type="ECO:0000313" key="2">
    <source>
        <dbReference type="Proteomes" id="UP000194546"/>
    </source>
</evidence>
<sequence>MTTYTIIVRVELHKDDARTQPHSLSASEYQTLHEEMHSRGFFRFYKTKGGDLRKLPPGEYRLWHTSDEDDEARSVALNKAIEAATIATTAKRFSLLVSGGDSITGYQLENITKDPDA</sequence>
<evidence type="ECO:0000313" key="1">
    <source>
        <dbReference type="EMBL" id="OTP73949.1"/>
    </source>
</evidence>
<organism evidence="1 2">
    <name type="scientific">Caballeronia sordidicola</name>
    <name type="common">Burkholderia sordidicola</name>
    <dbReference type="NCBI Taxonomy" id="196367"/>
    <lineage>
        <taxon>Bacteria</taxon>
        <taxon>Pseudomonadati</taxon>
        <taxon>Pseudomonadota</taxon>
        <taxon>Betaproteobacteria</taxon>
        <taxon>Burkholderiales</taxon>
        <taxon>Burkholderiaceae</taxon>
        <taxon>Caballeronia</taxon>
    </lineage>
</organism>
<dbReference type="EMBL" id="NBTY01000093">
    <property type="protein sequence ID" value="OTP73949.1"/>
    <property type="molecule type" value="Genomic_DNA"/>
</dbReference>